<comment type="caution">
    <text evidence="3">The sequence shown here is derived from an EMBL/GenBank/DDBJ whole genome shotgun (WGS) entry which is preliminary data.</text>
</comment>
<feature type="compositionally biased region" description="Basic and acidic residues" evidence="2">
    <location>
        <begin position="130"/>
        <end position="142"/>
    </location>
</feature>
<evidence type="ECO:0000313" key="3">
    <source>
        <dbReference type="EMBL" id="KAF5787155.1"/>
    </source>
</evidence>
<gene>
    <name evidence="3" type="ORF">HanXRQr2_Chr10g0449641</name>
</gene>
<evidence type="ECO:0000313" key="4">
    <source>
        <dbReference type="Proteomes" id="UP000215914"/>
    </source>
</evidence>
<proteinExistence type="predicted"/>
<accession>A0A9K3HZH8</accession>
<name>A0A9K3HZH8_HELAN</name>
<sequence length="267" mass="29155">MAKLGYNLLNVLDLRAGGAMVEAIQAEGKPTWLDQIRYRFLHPSSESFAAYANTVLGEDNGDGFDDTIDPAREEVIVLSSEGSDRSLEGLTPHSARACPVQGAVNEPVDVDVDVPVETAEQLETRKKKNLDKSVEKEKKAEENVTETPRKRPSTLRFLDYVVVSDTLCGLGPGSKRSERDPEDDETLTEIMKRRKTLEDKKRDLDEKAAAALAAKKAKLQKETPPAPSESEIDMGVFSAKRGNLYEKIYVASAPQGKGFALAGSCGN</sequence>
<feature type="coiled-coil region" evidence="1">
    <location>
        <begin position="187"/>
        <end position="214"/>
    </location>
</feature>
<keyword evidence="4" id="KW-1185">Reference proteome</keyword>
<feature type="region of interest" description="Disordered" evidence="2">
    <location>
        <begin position="215"/>
        <end position="234"/>
    </location>
</feature>
<organism evidence="3 4">
    <name type="scientific">Helianthus annuus</name>
    <name type="common">Common sunflower</name>
    <dbReference type="NCBI Taxonomy" id="4232"/>
    <lineage>
        <taxon>Eukaryota</taxon>
        <taxon>Viridiplantae</taxon>
        <taxon>Streptophyta</taxon>
        <taxon>Embryophyta</taxon>
        <taxon>Tracheophyta</taxon>
        <taxon>Spermatophyta</taxon>
        <taxon>Magnoliopsida</taxon>
        <taxon>eudicotyledons</taxon>
        <taxon>Gunneridae</taxon>
        <taxon>Pentapetalae</taxon>
        <taxon>asterids</taxon>
        <taxon>campanulids</taxon>
        <taxon>Asterales</taxon>
        <taxon>Asteraceae</taxon>
        <taxon>Asteroideae</taxon>
        <taxon>Heliantheae alliance</taxon>
        <taxon>Heliantheae</taxon>
        <taxon>Helianthus</taxon>
    </lineage>
</organism>
<reference evidence="3" key="2">
    <citation type="submission" date="2020-06" db="EMBL/GenBank/DDBJ databases">
        <title>Helianthus annuus Genome sequencing and assembly Release 2.</title>
        <authorList>
            <person name="Gouzy J."/>
            <person name="Langlade N."/>
            <person name="Munos S."/>
        </authorList>
    </citation>
    <scope>NUCLEOTIDE SEQUENCE</scope>
    <source>
        <tissue evidence="3">Leaves</tissue>
    </source>
</reference>
<protein>
    <submittedName>
        <fullName evidence="3">Uncharacterized protein</fullName>
    </submittedName>
</protein>
<dbReference type="Proteomes" id="UP000215914">
    <property type="component" value="Unassembled WGS sequence"/>
</dbReference>
<dbReference type="AlphaFoldDB" id="A0A9K3HZH8"/>
<dbReference type="EMBL" id="MNCJ02000325">
    <property type="protein sequence ID" value="KAF5787155.1"/>
    <property type="molecule type" value="Genomic_DNA"/>
</dbReference>
<reference evidence="3" key="1">
    <citation type="journal article" date="2017" name="Nature">
        <title>The sunflower genome provides insights into oil metabolism, flowering and Asterid evolution.</title>
        <authorList>
            <person name="Badouin H."/>
            <person name="Gouzy J."/>
            <person name="Grassa C.J."/>
            <person name="Murat F."/>
            <person name="Staton S.E."/>
            <person name="Cottret L."/>
            <person name="Lelandais-Briere C."/>
            <person name="Owens G.L."/>
            <person name="Carrere S."/>
            <person name="Mayjonade B."/>
            <person name="Legrand L."/>
            <person name="Gill N."/>
            <person name="Kane N.C."/>
            <person name="Bowers J.E."/>
            <person name="Hubner S."/>
            <person name="Bellec A."/>
            <person name="Berard A."/>
            <person name="Berges H."/>
            <person name="Blanchet N."/>
            <person name="Boniface M.C."/>
            <person name="Brunel D."/>
            <person name="Catrice O."/>
            <person name="Chaidir N."/>
            <person name="Claudel C."/>
            <person name="Donnadieu C."/>
            <person name="Faraut T."/>
            <person name="Fievet G."/>
            <person name="Helmstetter N."/>
            <person name="King M."/>
            <person name="Knapp S.J."/>
            <person name="Lai Z."/>
            <person name="Le Paslier M.C."/>
            <person name="Lippi Y."/>
            <person name="Lorenzon L."/>
            <person name="Mandel J.R."/>
            <person name="Marage G."/>
            <person name="Marchand G."/>
            <person name="Marquand E."/>
            <person name="Bret-Mestries E."/>
            <person name="Morien E."/>
            <person name="Nambeesan S."/>
            <person name="Nguyen T."/>
            <person name="Pegot-Espagnet P."/>
            <person name="Pouilly N."/>
            <person name="Raftis F."/>
            <person name="Sallet E."/>
            <person name="Schiex T."/>
            <person name="Thomas J."/>
            <person name="Vandecasteele C."/>
            <person name="Vares D."/>
            <person name="Vear F."/>
            <person name="Vautrin S."/>
            <person name="Crespi M."/>
            <person name="Mangin B."/>
            <person name="Burke J.M."/>
            <person name="Salse J."/>
            <person name="Munos S."/>
            <person name="Vincourt P."/>
            <person name="Rieseberg L.H."/>
            <person name="Langlade N.B."/>
        </authorList>
    </citation>
    <scope>NUCLEOTIDE SEQUENCE</scope>
    <source>
        <tissue evidence="3">Leaves</tissue>
    </source>
</reference>
<dbReference type="Gramene" id="mRNA:HanXRQr2_Chr10g0449641">
    <property type="protein sequence ID" value="mRNA:HanXRQr2_Chr10g0449641"/>
    <property type="gene ID" value="HanXRQr2_Chr10g0449641"/>
</dbReference>
<evidence type="ECO:0000256" key="1">
    <source>
        <dbReference type="SAM" id="Coils"/>
    </source>
</evidence>
<evidence type="ECO:0000256" key="2">
    <source>
        <dbReference type="SAM" id="MobiDB-lite"/>
    </source>
</evidence>
<feature type="region of interest" description="Disordered" evidence="2">
    <location>
        <begin position="123"/>
        <end position="150"/>
    </location>
</feature>
<keyword evidence="1" id="KW-0175">Coiled coil</keyword>